<proteinExistence type="predicted"/>
<dbReference type="RefSeq" id="WP_179757075.1">
    <property type="nucleotide sequence ID" value="NZ_JACCBU010000001.1"/>
</dbReference>
<reference evidence="2 3" key="1">
    <citation type="submission" date="2020-07" db="EMBL/GenBank/DDBJ databases">
        <title>Sequencing the genomes of 1000 actinobacteria strains.</title>
        <authorList>
            <person name="Klenk H.-P."/>
        </authorList>
    </citation>
    <scope>NUCLEOTIDE SEQUENCE [LARGE SCALE GENOMIC DNA]</scope>
    <source>
        <strain evidence="2 3">DSM 22083</strain>
    </source>
</reference>
<evidence type="ECO:0000313" key="3">
    <source>
        <dbReference type="Proteomes" id="UP000569914"/>
    </source>
</evidence>
<evidence type="ECO:0000256" key="1">
    <source>
        <dbReference type="SAM" id="MobiDB-lite"/>
    </source>
</evidence>
<dbReference type="Proteomes" id="UP000569914">
    <property type="component" value="Unassembled WGS sequence"/>
</dbReference>
<dbReference type="EMBL" id="JACCBU010000001">
    <property type="protein sequence ID" value="NYE74625.1"/>
    <property type="molecule type" value="Genomic_DNA"/>
</dbReference>
<feature type="compositionally biased region" description="Acidic residues" evidence="1">
    <location>
        <begin position="75"/>
        <end position="88"/>
    </location>
</feature>
<gene>
    <name evidence="2" type="ORF">BKA15_005954</name>
</gene>
<protein>
    <submittedName>
        <fullName evidence="2">Uncharacterized protein</fullName>
    </submittedName>
</protein>
<accession>A0A7Y9LF63</accession>
<dbReference type="AlphaFoldDB" id="A0A7Y9LF63"/>
<evidence type="ECO:0000313" key="2">
    <source>
        <dbReference type="EMBL" id="NYE74625.1"/>
    </source>
</evidence>
<keyword evidence="3" id="KW-1185">Reference proteome</keyword>
<comment type="caution">
    <text evidence="2">The sequence shown here is derived from an EMBL/GenBank/DDBJ whole genome shotgun (WGS) entry which is preliminary data.</text>
</comment>
<feature type="region of interest" description="Disordered" evidence="1">
    <location>
        <begin position="68"/>
        <end position="90"/>
    </location>
</feature>
<name>A0A7Y9LF63_9ACTN</name>
<organism evidence="2 3">
    <name type="scientific">Microlunatus parietis</name>
    <dbReference type="NCBI Taxonomy" id="682979"/>
    <lineage>
        <taxon>Bacteria</taxon>
        <taxon>Bacillati</taxon>
        <taxon>Actinomycetota</taxon>
        <taxon>Actinomycetes</taxon>
        <taxon>Propionibacteriales</taxon>
        <taxon>Propionibacteriaceae</taxon>
        <taxon>Microlunatus</taxon>
    </lineage>
</organism>
<sequence>MIMEPEFSDESAAAVRRAGERLQEALGTQIELAARARQDTDLAELDEAAEAVRELLADYAQALLDHCGEPAPFEDSVEEPEPESDDDGSTLISRLTRTDFMIVDEPALLADGARAGAESGSAPPPVLDPVPMSVSRAIRLIVSARGPDGLWRAAGVRPLWSEMIILRPDPVEIDDEDEADDEEFDDPLSIFDIDGEIVSTESEQFFR</sequence>